<dbReference type="EMBL" id="AP011529">
    <property type="protein sequence ID" value="BAI79767.1"/>
    <property type="molecule type" value="Genomic_DNA"/>
</dbReference>
<dbReference type="Gene3D" id="3.40.50.450">
    <property type="match status" value="1"/>
</dbReference>
<dbReference type="InterPro" id="IPR005268">
    <property type="entry name" value="CHP00725"/>
</dbReference>
<dbReference type="SUPFAM" id="SSF102405">
    <property type="entry name" value="MCP/YpsA-like"/>
    <property type="match status" value="1"/>
</dbReference>
<name>D3PAZ4_DEFDS</name>
<keyword evidence="2" id="KW-1185">Reference proteome</keyword>
<dbReference type="GO" id="GO:0005829">
    <property type="term" value="C:cytosol"/>
    <property type="evidence" value="ECO:0007669"/>
    <property type="project" value="TreeGrafter"/>
</dbReference>
<evidence type="ECO:0000313" key="2">
    <source>
        <dbReference type="Proteomes" id="UP000001520"/>
    </source>
</evidence>
<dbReference type="OrthoDB" id="9794907at2"/>
<dbReference type="Pfam" id="PF18306">
    <property type="entry name" value="LDcluster4"/>
    <property type="match status" value="1"/>
</dbReference>
<organism evidence="1 2">
    <name type="scientific">Deferribacter desulfuricans (strain DSM 14783 / JCM 11476 / NBRC 101012 / SSM1)</name>
    <dbReference type="NCBI Taxonomy" id="639282"/>
    <lineage>
        <taxon>Bacteria</taxon>
        <taxon>Pseudomonadati</taxon>
        <taxon>Deferribacterota</taxon>
        <taxon>Deferribacteres</taxon>
        <taxon>Deferribacterales</taxon>
        <taxon>Deferribacteraceae</taxon>
        <taxon>Deferribacter</taxon>
    </lineage>
</organism>
<gene>
    <name evidence="1" type="ordered locus">DEFDS_0259</name>
</gene>
<accession>D3PAZ4</accession>
<dbReference type="eggNOG" id="COG1611">
    <property type="taxonomic scope" value="Bacteria"/>
</dbReference>
<dbReference type="PANTHER" id="PTHR43393">
    <property type="entry name" value="CYTOKININ RIBOSIDE 5'-MONOPHOSPHATE PHOSPHORIBOHYDROLASE"/>
    <property type="match status" value="1"/>
</dbReference>
<dbReference type="InterPro" id="IPR041164">
    <property type="entry name" value="LDcluster4"/>
</dbReference>
<sequence>MKTVSIIGQSIYNEEICQIAETTGEIMAQKGYAVTTGGLSGVMEYALKGAKNYNGITIGIIPSYNKNDANKYCDIIIPTGLNHARNILVVSSGDIVISIGGEFGTVSEIAIALKMNKPLYSYKSPFDHKNNFLDKYQFLQTIRAL</sequence>
<dbReference type="Proteomes" id="UP000001520">
    <property type="component" value="Chromosome"/>
</dbReference>
<dbReference type="AlphaFoldDB" id="D3PAZ4"/>
<dbReference type="InterPro" id="IPR052341">
    <property type="entry name" value="LOG_family_nucleotidases"/>
</dbReference>
<reference evidence="1 2" key="1">
    <citation type="journal article" date="2010" name="DNA Res.">
        <title>Bacterial lifestyle in a deep-sea hydrothermal vent chimney revealed by the genome sequence of the thermophilic bacterium Deferribacter desulfuricans SSM1.</title>
        <authorList>
            <person name="Takaki Y."/>
            <person name="Shimamura S."/>
            <person name="Nakagawa S."/>
            <person name="Fukuhara Y."/>
            <person name="Horikawa H."/>
            <person name="Ankai A."/>
            <person name="Harada T."/>
            <person name="Hosoyama A."/>
            <person name="Oguchi A."/>
            <person name="Fukui S."/>
            <person name="Fujita N."/>
            <person name="Takami H."/>
            <person name="Takai K."/>
        </authorList>
    </citation>
    <scope>NUCLEOTIDE SEQUENCE [LARGE SCALE GENOMIC DNA]</scope>
    <source>
        <strain evidence="2">DSM 14783 / JCM 11476 / NBRC 101012 / SSM1</strain>
    </source>
</reference>
<dbReference type="NCBIfam" id="TIGR00725">
    <property type="entry name" value="TIGR00725 family protein"/>
    <property type="match status" value="1"/>
</dbReference>
<dbReference type="HOGENOM" id="CLU_107614_1_0_0"/>
<evidence type="ECO:0000313" key="1">
    <source>
        <dbReference type="EMBL" id="BAI79767.1"/>
    </source>
</evidence>
<dbReference type="STRING" id="639282.DEFDS_0259"/>
<evidence type="ECO:0008006" key="3">
    <source>
        <dbReference type="Google" id="ProtNLM"/>
    </source>
</evidence>
<dbReference type="KEGG" id="ddf:DEFDS_0259"/>
<protein>
    <recommendedName>
        <fullName evidence="3">TIGR00725 family protein</fullName>
    </recommendedName>
</protein>
<dbReference type="RefSeq" id="WP_013007015.1">
    <property type="nucleotide sequence ID" value="NC_013939.1"/>
</dbReference>
<proteinExistence type="predicted"/>
<dbReference type="PANTHER" id="PTHR43393:SF3">
    <property type="entry name" value="LYSINE DECARBOXYLASE-LIKE PROTEIN"/>
    <property type="match status" value="1"/>
</dbReference>